<dbReference type="GO" id="GO:0009097">
    <property type="term" value="P:isoleucine biosynthetic process"/>
    <property type="evidence" value="ECO:0007669"/>
    <property type="project" value="UniProtKB-UniRule"/>
</dbReference>
<dbReference type="GO" id="GO:0009099">
    <property type="term" value="P:L-valine biosynthetic process"/>
    <property type="evidence" value="ECO:0007669"/>
    <property type="project" value="UniProtKB-UniRule"/>
</dbReference>
<comment type="subunit">
    <text evidence="4 8">Dimer of large and small chains.</text>
</comment>
<keyword evidence="6 8" id="KW-0100">Branched-chain amino acid biosynthesis</keyword>
<dbReference type="SUPFAM" id="SSF55021">
    <property type="entry name" value="ACT-like"/>
    <property type="match status" value="2"/>
</dbReference>
<dbReference type="Gene3D" id="3.30.70.1150">
    <property type="entry name" value="ACT-like. Chain A, domain 2"/>
    <property type="match status" value="1"/>
</dbReference>
<organism evidence="10 11">
    <name type="scientific">Clostridium grantii DSM 8605</name>
    <dbReference type="NCBI Taxonomy" id="1121316"/>
    <lineage>
        <taxon>Bacteria</taxon>
        <taxon>Bacillati</taxon>
        <taxon>Bacillota</taxon>
        <taxon>Clostridia</taxon>
        <taxon>Eubacteriales</taxon>
        <taxon>Clostridiaceae</taxon>
        <taxon>Clostridium</taxon>
    </lineage>
</organism>
<dbReference type="EC" id="2.2.1.6" evidence="8"/>
<evidence type="ECO:0000256" key="5">
    <source>
        <dbReference type="ARBA" id="ARBA00022605"/>
    </source>
</evidence>
<protein>
    <recommendedName>
        <fullName evidence="8">Acetolactate synthase small subunit</fullName>
        <shortName evidence="8">AHAS</shortName>
        <shortName evidence="8">ALS</shortName>
        <ecNumber evidence="8">2.2.1.6</ecNumber>
    </recommendedName>
    <alternativeName>
        <fullName evidence="8">Acetohydroxy-acid synthase small subunit</fullName>
    </alternativeName>
</protein>
<comment type="catalytic activity">
    <reaction evidence="7 8">
        <text>2 pyruvate + H(+) = (2S)-2-acetolactate + CO2</text>
        <dbReference type="Rhea" id="RHEA:25249"/>
        <dbReference type="ChEBI" id="CHEBI:15361"/>
        <dbReference type="ChEBI" id="CHEBI:15378"/>
        <dbReference type="ChEBI" id="CHEBI:16526"/>
        <dbReference type="ChEBI" id="CHEBI:58476"/>
        <dbReference type="EC" id="2.2.1.6"/>
    </reaction>
</comment>
<keyword evidence="8" id="KW-0808">Transferase</keyword>
<dbReference type="Gene3D" id="3.30.70.260">
    <property type="match status" value="1"/>
</dbReference>
<dbReference type="RefSeq" id="WP_073335867.1">
    <property type="nucleotide sequence ID" value="NZ_FQXM01000002.1"/>
</dbReference>
<dbReference type="InterPro" id="IPR004789">
    <property type="entry name" value="Acetalactate_synth_ssu"/>
</dbReference>
<dbReference type="InterPro" id="IPR019455">
    <property type="entry name" value="Acetolactate_synth_ssu_C"/>
</dbReference>
<comment type="pathway">
    <text evidence="2 8">Amino-acid biosynthesis; L-valine biosynthesis; L-valine from pyruvate: step 1/4.</text>
</comment>
<evidence type="ECO:0000256" key="4">
    <source>
        <dbReference type="ARBA" id="ARBA00011744"/>
    </source>
</evidence>
<dbReference type="EMBL" id="FQXM01000002">
    <property type="protein sequence ID" value="SHH13320.1"/>
    <property type="molecule type" value="Genomic_DNA"/>
</dbReference>
<dbReference type="OrthoDB" id="9787365at2"/>
<dbReference type="PANTHER" id="PTHR30239">
    <property type="entry name" value="ACETOLACTATE SYNTHASE SMALL SUBUNIT"/>
    <property type="match status" value="1"/>
</dbReference>
<evidence type="ECO:0000256" key="3">
    <source>
        <dbReference type="ARBA" id="ARBA00006341"/>
    </source>
</evidence>
<dbReference type="STRING" id="1121316.SAMN02745207_00090"/>
<dbReference type="UniPathway" id="UPA00049">
    <property type="reaction ID" value="UER00059"/>
</dbReference>
<name>A0A1M5QHN5_9CLOT</name>
<dbReference type="Proteomes" id="UP000184447">
    <property type="component" value="Unassembled WGS sequence"/>
</dbReference>
<keyword evidence="11" id="KW-1185">Reference proteome</keyword>
<dbReference type="AlphaFoldDB" id="A0A1M5QHN5"/>
<dbReference type="CDD" id="cd04878">
    <property type="entry name" value="ACT_AHAS"/>
    <property type="match status" value="1"/>
</dbReference>
<dbReference type="InterPro" id="IPR027271">
    <property type="entry name" value="Acetolactate_synth/TF_NikR_C"/>
</dbReference>
<dbReference type="FunFam" id="3.30.70.1150:FF:000001">
    <property type="entry name" value="Acetolactate synthase small subunit"/>
    <property type="match status" value="1"/>
</dbReference>
<evidence type="ECO:0000256" key="8">
    <source>
        <dbReference type="RuleBase" id="RU368092"/>
    </source>
</evidence>
<evidence type="ECO:0000259" key="9">
    <source>
        <dbReference type="PROSITE" id="PS51671"/>
    </source>
</evidence>
<dbReference type="Pfam" id="PF22629">
    <property type="entry name" value="ACT_AHAS_ss"/>
    <property type="match status" value="1"/>
</dbReference>
<comment type="similarity">
    <text evidence="3 8">Belongs to the acetolactate synthase small subunit family.</text>
</comment>
<dbReference type="GO" id="GO:0005829">
    <property type="term" value="C:cytosol"/>
    <property type="evidence" value="ECO:0007669"/>
    <property type="project" value="TreeGrafter"/>
</dbReference>
<dbReference type="GO" id="GO:1990610">
    <property type="term" value="F:acetolactate synthase regulator activity"/>
    <property type="evidence" value="ECO:0007669"/>
    <property type="project" value="UniProtKB-UniRule"/>
</dbReference>
<dbReference type="InterPro" id="IPR002912">
    <property type="entry name" value="ACT_dom"/>
</dbReference>
<dbReference type="InterPro" id="IPR039557">
    <property type="entry name" value="AHAS_ACT"/>
</dbReference>
<comment type="pathway">
    <text evidence="1 8">Amino-acid biosynthesis; L-isoleucine biosynthesis; L-isoleucine from 2-oxobutanoate: step 1/4.</text>
</comment>
<dbReference type="GO" id="GO:0003984">
    <property type="term" value="F:acetolactate synthase activity"/>
    <property type="evidence" value="ECO:0007669"/>
    <property type="project" value="UniProtKB-UniRule"/>
</dbReference>
<evidence type="ECO:0000256" key="7">
    <source>
        <dbReference type="ARBA" id="ARBA00048670"/>
    </source>
</evidence>
<dbReference type="UniPathway" id="UPA00047">
    <property type="reaction ID" value="UER00055"/>
</dbReference>
<keyword evidence="5 8" id="KW-0028">Amino-acid biosynthesis</keyword>
<reference evidence="10 11" key="1">
    <citation type="submission" date="2016-11" db="EMBL/GenBank/DDBJ databases">
        <authorList>
            <person name="Jaros S."/>
            <person name="Januszkiewicz K."/>
            <person name="Wedrychowicz H."/>
        </authorList>
    </citation>
    <scope>NUCLEOTIDE SEQUENCE [LARGE SCALE GENOMIC DNA]</scope>
    <source>
        <strain evidence="10 11">DSM 8605</strain>
    </source>
</reference>
<dbReference type="InterPro" id="IPR054480">
    <property type="entry name" value="AHAS_small-like_ACT"/>
</dbReference>
<evidence type="ECO:0000256" key="1">
    <source>
        <dbReference type="ARBA" id="ARBA00004974"/>
    </source>
</evidence>
<dbReference type="InterPro" id="IPR045865">
    <property type="entry name" value="ACT-like_dom_sf"/>
</dbReference>
<feature type="domain" description="ACT" evidence="9">
    <location>
        <begin position="5"/>
        <end position="79"/>
    </location>
</feature>
<dbReference type="NCBIfam" id="TIGR00119">
    <property type="entry name" value="acolac_sm"/>
    <property type="match status" value="1"/>
</dbReference>
<dbReference type="NCBIfam" id="NF008864">
    <property type="entry name" value="PRK11895.1"/>
    <property type="match status" value="1"/>
</dbReference>
<dbReference type="PANTHER" id="PTHR30239:SF0">
    <property type="entry name" value="ACETOLACTATE SYNTHASE SMALL SUBUNIT 1, CHLOROPLASTIC"/>
    <property type="match status" value="1"/>
</dbReference>
<proteinExistence type="inferred from homology"/>
<sequence>MNTYVLSVLVENQPSVLTKISGLFSRRGYNIYSLTVGPTEDPSLSRMTIVVIGDEYMLEQINKQLNKLIDVIKVVVLESDKSVYRELALIKVSASDAAAKSSINEAVNIFRCKIIDMDTKSMTIEVTGDQNKVEAFINLVRPYGIKKIARTGLTALERGTACSK</sequence>
<dbReference type="PROSITE" id="PS51671">
    <property type="entry name" value="ACT"/>
    <property type="match status" value="1"/>
</dbReference>
<evidence type="ECO:0000256" key="6">
    <source>
        <dbReference type="ARBA" id="ARBA00023304"/>
    </source>
</evidence>
<gene>
    <name evidence="10" type="ORF">SAMN02745207_00090</name>
</gene>
<dbReference type="FunFam" id="3.30.70.260:FF:000001">
    <property type="entry name" value="Acetolactate synthase, small subunit"/>
    <property type="match status" value="1"/>
</dbReference>
<comment type="function">
    <text evidence="8">Catalyzes the conversion of 2 pyruvate molecules into acetolactate in the first common step of the biosynthetic pathway of the branched-amino acids such as leucine, isoleucine, and valine.</text>
</comment>
<evidence type="ECO:0000256" key="2">
    <source>
        <dbReference type="ARBA" id="ARBA00005025"/>
    </source>
</evidence>
<accession>A0A1M5QHN5</accession>
<dbReference type="Pfam" id="PF10369">
    <property type="entry name" value="ALS_ss_C"/>
    <property type="match status" value="1"/>
</dbReference>
<evidence type="ECO:0000313" key="11">
    <source>
        <dbReference type="Proteomes" id="UP000184447"/>
    </source>
</evidence>
<evidence type="ECO:0000313" key="10">
    <source>
        <dbReference type="EMBL" id="SHH13320.1"/>
    </source>
</evidence>